<reference evidence="3" key="1">
    <citation type="journal article" date="2019" name="Int. J. Syst. Evol. Microbiol.">
        <title>The Global Catalogue of Microorganisms (GCM) 10K type strain sequencing project: providing services to taxonomists for standard genome sequencing and annotation.</title>
        <authorList>
            <consortium name="The Broad Institute Genomics Platform"/>
            <consortium name="The Broad Institute Genome Sequencing Center for Infectious Disease"/>
            <person name="Wu L."/>
            <person name="Ma J."/>
        </authorList>
    </citation>
    <scope>NUCLEOTIDE SEQUENCE [LARGE SCALE GENOMIC DNA]</scope>
    <source>
        <strain evidence="3">CCUG 56029</strain>
    </source>
</reference>
<evidence type="ECO:0000313" key="3">
    <source>
        <dbReference type="Proteomes" id="UP001597213"/>
    </source>
</evidence>
<proteinExistence type="predicted"/>
<sequence>MLRRIVATTALTTMFFLHGQSVTAASARPLVYFCQLVEQGRSGWVPDFLAVSHTPNGRIVVQDPIIQYYQNAPIEARIVVDNTVRRTYAWSLRGTRDDTGQRATSLDYRLTIQKAGGAASLSVIPRGYDNSMQGRGNCIAQ</sequence>
<name>A0ABW4R8K2_9RHOB</name>
<keyword evidence="3" id="KW-1185">Reference proteome</keyword>
<feature type="signal peptide" evidence="1">
    <location>
        <begin position="1"/>
        <end position="24"/>
    </location>
</feature>
<dbReference type="EMBL" id="JBHUEN010000031">
    <property type="protein sequence ID" value="MFD1882254.1"/>
    <property type="molecule type" value="Genomic_DNA"/>
</dbReference>
<evidence type="ECO:0000256" key="1">
    <source>
        <dbReference type="SAM" id="SignalP"/>
    </source>
</evidence>
<gene>
    <name evidence="2" type="ORF">ACFSCT_11070</name>
</gene>
<accession>A0ABW4R8K2</accession>
<organism evidence="2 3">
    <name type="scientific">Paracoccus pacificus</name>
    <dbReference type="NCBI Taxonomy" id="1463598"/>
    <lineage>
        <taxon>Bacteria</taxon>
        <taxon>Pseudomonadati</taxon>
        <taxon>Pseudomonadota</taxon>
        <taxon>Alphaproteobacteria</taxon>
        <taxon>Rhodobacterales</taxon>
        <taxon>Paracoccaceae</taxon>
        <taxon>Paracoccus</taxon>
    </lineage>
</organism>
<keyword evidence="1" id="KW-0732">Signal</keyword>
<protein>
    <submittedName>
        <fullName evidence="2">Uncharacterized protein</fullName>
    </submittedName>
</protein>
<evidence type="ECO:0000313" key="2">
    <source>
        <dbReference type="EMBL" id="MFD1882254.1"/>
    </source>
</evidence>
<feature type="chain" id="PRO_5047148154" evidence="1">
    <location>
        <begin position="25"/>
        <end position="141"/>
    </location>
</feature>
<comment type="caution">
    <text evidence="2">The sequence shown here is derived from an EMBL/GenBank/DDBJ whole genome shotgun (WGS) entry which is preliminary data.</text>
</comment>
<dbReference type="RefSeq" id="WP_379142733.1">
    <property type="nucleotide sequence ID" value="NZ_JBHUEN010000031.1"/>
</dbReference>
<dbReference type="Proteomes" id="UP001597213">
    <property type="component" value="Unassembled WGS sequence"/>
</dbReference>